<dbReference type="RefSeq" id="WP_094090097.1">
    <property type="nucleotide sequence ID" value="NZ_CP016397.1"/>
</dbReference>
<dbReference type="Proteomes" id="UP000201728">
    <property type="component" value="Chromosome"/>
</dbReference>
<evidence type="ECO:0000256" key="1">
    <source>
        <dbReference type="SAM" id="SignalP"/>
    </source>
</evidence>
<protein>
    <submittedName>
        <fullName evidence="2">Uncharacterized protein</fullName>
    </submittedName>
</protein>
<feature type="chain" id="PRO_5013393203" evidence="1">
    <location>
        <begin position="22"/>
        <end position="265"/>
    </location>
</feature>
<evidence type="ECO:0000313" key="2">
    <source>
        <dbReference type="EMBL" id="ASQ44985.1"/>
    </source>
</evidence>
<evidence type="ECO:0000313" key="3">
    <source>
        <dbReference type="Proteomes" id="UP000201728"/>
    </source>
</evidence>
<dbReference type="EMBL" id="CP016397">
    <property type="protein sequence ID" value="ASQ44985.1"/>
    <property type="molecule type" value="Genomic_DNA"/>
</dbReference>
<feature type="signal peptide" evidence="1">
    <location>
        <begin position="1"/>
        <end position="21"/>
    </location>
</feature>
<keyword evidence="3" id="KW-1185">Reference proteome</keyword>
<gene>
    <name evidence="2" type="ORF">clem_02110</name>
</gene>
<organism evidence="2 3">
    <name type="scientific">Legionella clemsonensis</name>
    <dbReference type="NCBI Taxonomy" id="1867846"/>
    <lineage>
        <taxon>Bacteria</taxon>
        <taxon>Pseudomonadati</taxon>
        <taxon>Pseudomonadota</taxon>
        <taxon>Gammaproteobacteria</taxon>
        <taxon>Legionellales</taxon>
        <taxon>Legionellaceae</taxon>
        <taxon>Legionella</taxon>
    </lineage>
</organism>
<proteinExistence type="predicted"/>
<keyword evidence="1" id="KW-0732">Signal</keyword>
<name>A0A222NZL2_9GAMM</name>
<accession>A0A222NZL2</accession>
<dbReference type="AlphaFoldDB" id="A0A222NZL2"/>
<reference evidence="3" key="1">
    <citation type="submission" date="2016-07" db="EMBL/GenBank/DDBJ databases">
        <authorList>
            <person name="Florea S."/>
            <person name="Webb J.S."/>
            <person name="Jaromczyk J."/>
            <person name="Schardl C.L."/>
        </authorList>
    </citation>
    <scope>NUCLEOTIDE SEQUENCE [LARGE SCALE GENOMIC DNA]</scope>
    <source>
        <strain evidence="3">CDC-D5610</strain>
    </source>
</reference>
<dbReference type="KEGG" id="lcd:clem_02110"/>
<dbReference type="OrthoDB" id="5635005at2"/>
<sequence>MLRMKKFPILVLGVYAGYAFSAPPLSQEQIREQNKAYLKKMGIEMLDGEVRIIDAKTLKSQANDEFYATRIKQYLSMHKEQEKNGFVNAPSPRAKELLEFSKTADFQYEKYKNELSPSSTHIRHTIAELKMAYTFVGVPASVTDKTIGFAPYGAYKQTKYGDDGDGWDGAIQFFQKKDVGTCEFKEHNMKLAHGGVELIKELVSEDIAGKPTIVLVKGNEQTGFTYQINWYDNTYSRELTCAATSYQPSTKDKVISLAKLIESSQ</sequence>